<dbReference type="PANTHER" id="PTHR46276:SF1">
    <property type="entry name" value="E3 UBIQUITIN-PROTEIN LIGASE UBR5"/>
    <property type="match status" value="1"/>
</dbReference>
<comment type="caution">
    <text evidence="4">The sequence shown here is derived from an EMBL/GenBank/DDBJ whole genome shotgun (WGS) entry which is preliminary data.</text>
</comment>
<organism evidence="4 5">
    <name type="scientific">Stichopus japonicus</name>
    <name type="common">Sea cucumber</name>
    <dbReference type="NCBI Taxonomy" id="307972"/>
    <lineage>
        <taxon>Eukaryota</taxon>
        <taxon>Metazoa</taxon>
        <taxon>Echinodermata</taxon>
        <taxon>Eleutherozoa</taxon>
        <taxon>Echinozoa</taxon>
        <taxon>Holothuroidea</taxon>
        <taxon>Aspidochirotacea</taxon>
        <taxon>Aspidochirotida</taxon>
        <taxon>Stichopodidae</taxon>
        <taxon>Apostichopus</taxon>
    </lineage>
</organism>
<dbReference type="AlphaFoldDB" id="A0A2G8JSX7"/>
<dbReference type="InterPro" id="IPR000569">
    <property type="entry name" value="HECT_dom"/>
</dbReference>
<dbReference type="GO" id="GO:0005737">
    <property type="term" value="C:cytoplasm"/>
    <property type="evidence" value="ECO:0007669"/>
    <property type="project" value="TreeGrafter"/>
</dbReference>
<evidence type="ECO:0000313" key="5">
    <source>
        <dbReference type="Proteomes" id="UP000230750"/>
    </source>
</evidence>
<dbReference type="EMBL" id="MRZV01001306">
    <property type="protein sequence ID" value="PIK38866.1"/>
    <property type="molecule type" value="Genomic_DNA"/>
</dbReference>
<evidence type="ECO:0000256" key="2">
    <source>
        <dbReference type="PROSITE-ProRule" id="PRU00104"/>
    </source>
</evidence>
<dbReference type="OrthoDB" id="298098at2759"/>
<dbReference type="Pfam" id="PF00632">
    <property type="entry name" value="HECT"/>
    <property type="match status" value="1"/>
</dbReference>
<keyword evidence="1 2" id="KW-0833">Ubl conjugation pathway</keyword>
<accession>A0A2G8JSX7</accession>
<feature type="domain" description="HECT" evidence="3">
    <location>
        <begin position="20"/>
        <end position="171"/>
    </location>
</feature>
<dbReference type="GO" id="GO:0000209">
    <property type="term" value="P:protein polyubiquitination"/>
    <property type="evidence" value="ECO:0007669"/>
    <property type="project" value="TreeGrafter"/>
</dbReference>
<evidence type="ECO:0000256" key="1">
    <source>
        <dbReference type="ARBA" id="ARBA00022786"/>
    </source>
</evidence>
<dbReference type="Proteomes" id="UP000230750">
    <property type="component" value="Unassembled WGS sequence"/>
</dbReference>
<dbReference type="FunFam" id="3.30.2410.10:FF:000008">
    <property type="entry name" value="Putative E3 ubiquitin-protein ligase UBR5"/>
    <property type="match status" value="1"/>
</dbReference>
<dbReference type="PROSITE" id="PS50237">
    <property type="entry name" value="HECT"/>
    <property type="match status" value="1"/>
</dbReference>
<proteinExistence type="predicted"/>
<dbReference type="SUPFAM" id="SSF56204">
    <property type="entry name" value="Hect, E3 ligase catalytic domain"/>
    <property type="match status" value="1"/>
</dbReference>
<feature type="active site" description="Glycyl thioester intermediate" evidence="2">
    <location>
        <position position="140"/>
    </location>
</feature>
<dbReference type="PANTHER" id="PTHR46276">
    <property type="entry name" value="E3 UBIQUITIN-PROTEIN LIGASE UBR5"/>
    <property type="match status" value="1"/>
</dbReference>
<dbReference type="GO" id="GO:0005634">
    <property type="term" value="C:nucleus"/>
    <property type="evidence" value="ECO:0007669"/>
    <property type="project" value="TreeGrafter"/>
</dbReference>
<dbReference type="InterPro" id="IPR035983">
    <property type="entry name" value="Hect_E3_ubiquitin_ligase"/>
</dbReference>
<dbReference type="STRING" id="307972.A0A2G8JSX7"/>
<dbReference type="GO" id="GO:0090263">
    <property type="term" value="P:positive regulation of canonical Wnt signaling pathway"/>
    <property type="evidence" value="ECO:0007669"/>
    <property type="project" value="TreeGrafter"/>
</dbReference>
<reference evidence="4 5" key="1">
    <citation type="journal article" date="2017" name="PLoS Biol.">
        <title>The sea cucumber genome provides insights into morphological evolution and visceral regeneration.</title>
        <authorList>
            <person name="Zhang X."/>
            <person name="Sun L."/>
            <person name="Yuan J."/>
            <person name="Sun Y."/>
            <person name="Gao Y."/>
            <person name="Zhang L."/>
            <person name="Li S."/>
            <person name="Dai H."/>
            <person name="Hamel J.F."/>
            <person name="Liu C."/>
            <person name="Yu Y."/>
            <person name="Liu S."/>
            <person name="Lin W."/>
            <person name="Guo K."/>
            <person name="Jin S."/>
            <person name="Xu P."/>
            <person name="Storey K.B."/>
            <person name="Huan P."/>
            <person name="Zhang T."/>
            <person name="Zhou Y."/>
            <person name="Zhang J."/>
            <person name="Lin C."/>
            <person name="Li X."/>
            <person name="Xing L."/>
            <person name="Huo D."/>
            <person name="Sun M."/>
            <person name="Wang L."/>
            <person name="Mercier A."/>
            <person name="Li F."/>
            <person name="Yang H."/>
            <person name="Xiang J."/>
        </authorList>
    </citation>
    <scope>NUCLEOTIDE SEQUENCE [LARGE SCALE GENOMIC DNA]</scope>
    <source>
        <strain evidence="4">Shaxun</strain>
        <tissue evidence="4">Muscle</tissue>
    </source>
</reference>
<dbReference type="Gene3D" id="3.30.2410.10">
    <property type="entry name" value="Hect, E3 ligase catalytic domain"/>
    <property type="match status" value="1"/>
</dbReference>
<evidence type="ECO:0000313" key="4">
    <source>
        <dbReference type="EMBL" id="PIK38866.1"/>
    </source>
</evidence>
<evidence type="ECO:0000259" key="3">
    <source>
        <dbReference type="PROSITE" id="PS50237"/>
    </source>
</evidence>
<protein>
    <submittedName>
        <fullName evidence="4">Putative E3 ubiquitin-protein ligase UBR5</fullName>
    </submittedName>
</protein>
<sequence>MARCKPPSRVKYLVQILSSQAMRQGLFDVLPRNALDGLTAEDFRLLVNGCGLVNVQALINYTTFNDETGESSGDGSEKLARFKQWFWSIVEKFTNQQKQDLVYFWTSSPNLPASEEGFQPLPTVTVRPPDNNHLPTANTCISRLYIPLYSSKTILKKKLLLAIKTKVFGFV</sequence>
<dbReference type="SMART" id="SM00119">
    <property type="entry name" value="HECTc"/>
    <property type="match status" value="1"/>
</dbReference>
<name>A0A2G8JSX7_STIJA</name>
<dbReference type="GO" id="GO:0034450">
    <property type="term" value="F:ubiquitin-ubiquitin ligase activity"/>
    <property type="evidence" value="ECO:0007669"/>
    <property type="project" value="TreeGrafter"/>
</dbReference>
<keyword evidence="5" id="KW-1185">Reference proteome</keyword>
<gene>
    <name evidence="4" type="ORF">BSL78_24304</name>
</gene>